<dbReference type="Proteomes" id="UP001239111">
    <property type="component" value="Chromosome 3"/>
</dbReference>
<keyword evidence="2" id="KW-1185">Reference proteome</keyword>
<name>A0ACC2NLL2_9HYME</name>
<dbReference type="EMBL" id="CM056743">
    <property type="protein sequence ID" value="KAJ8671962.1"/>
    <property type="molecule type" value="Genomic_DNA"/>
</dbReference>
<gene>
    <name evidence="1" type="ORF">QAD02_003221</name>
</gene>
<evidence type="ECO:0000313" key="1">
    <source>
        <dbReference type="EMBL" id="KAJ8671962.1"/>
    </source>
</evidence>
<organism evidence="1 2">
    <name type="scientific">Eretmocerus hayati</name>
    <dbReference type="NCBI Taxonomy" id="131215"/>
    <lineage>
        <taxon>Eukaryota</taxon>
        <taxon>Metazoa</taxon>
        <taxon>Ecdysozoa</taxon>
        <taxon>Arthropoda</taxon>
        <taxon>Hexapoda</taxon>
        <taxon>Insecta</taxon>
        <taxon>Pterygota</taxon>
        <taxon>Neoptera</taxon>
        <taxon>Endopterygota</taxon>
        <taxon>Hymenoptera</taxon>
        <taxon>Apocrita</taxon>
        <taxon>Proctotrupomorpha</taxon>
        <taxon>Chalcidoidea</taxon>
        <taxon>Aphelinidae</taxon>
        <taxon>Aphelininae</taxon>
        <taxon>Eretmocerus</taxon>
    </lineage>
</organism>
<proteinExistence type="predicted"/>
<protein>
    <submittedName>
        <fullName evidence="1">Uncharacterized protein</fullName>
    </submittedName>
</protein>
<reference evidence="1" key="1">
    <citation type="submission" date="2023-04" db="EMBL/GenBank/DDBJ databases">
        <title>A chromosome-level genome assembly of the parasitoid wasp Eretmocerus hayati.</title>
        <authorList>
            <person name="Zhong Y."/>
            <person name="Liu S."/>
            <person name="Liu Y."/>
        </authorList>
    </citation>
    <scope>NUCLEOTIDE SEQUENCE</scope>
    <source>
        <strain evidence="1">ZJU_SS_LIU_2023</strain>
    </source>
</reference>
<evidence type="ECO:0000313" key="2">
    <source>
        <dbReference type="Proteomes" id="UP001239111"/>
    </source>
</evidence>
<sequence>MNDTNHIADDSCHHLEESFEEQNLGSPLLNDVEPTVDSSESTSNVIEGPISEEYYVSNSMPDDDGLCHGAIEDTHPHSDQVVNASSSIIPGIHNDDEPTMDMSGRSTNVIEGLKSNIVDQFNHVPRDAECFHGTVQYVHPYGSSHSHPEGSLGKYDESVDDSERSLQYGQNDKPHTRSPQQFNSTTDHTYNKFLDQNETTVPLPSNIIDHNYIRVSSEENQPTSLESGRTYLFLWICIK</sequence>
<accession>A0ACC2NLL2</accession>
<comment type="caution">
    <text evidence="1">The sequence shown here is derived from an EMBL/GenBank/DDBJ whole genome shotgun (WGS) entry which is preliminary data.</text>
</comment>